<evidence type="ECO:0000256" key="7">
    <source>
        <dbReference type="SAM" id="Phobius"/>
    </source>
</evidence>
<dbReference type="PANTHER" id="PTHR30047:SF7">
    <property type="entry name" value="HIGH-AFFINITY CHOLINE TRANSPORT PROTEIN"/>
    <property type="match status" value="1"/>
</dbReference>
<feature type="transmembrane region" description="Helical" evidence="7">
    <location>
        <begin position="7"/>
        <end position="26"/>
    </location>
</feature>
<name>A0A1W1EEP7_9ZZZZ</name>
<dbReference type="InterPro" id="IPR018093">
    <property type="entry name" value="BCCT_CS"/>
</dbReference>
<feature type="transmembrane region" description="Helical" evidence="7">
    <location>
        <begin position="225"/>
        <end position="246"/>
    </location>
</feature>
<evidence type="ECO:0000256" key="6">
    <source>
        <dbReference type="ARBA" id="ARBA00023136"/>
    </source>
</evidence>
<dbReference type="EMBL" id="FPKX01000052">
    <property type="protein sequence ID" value="SFZ98490.1"/>
    <property type="molecule type" value="Genomic_DNA"/>
</dbReference>
<sequence length="487" mass="53065">MQKIKINMVFYVSLVVVLSIVTWGMVSAKSFEVAASAAFSFLVSQFGWLYLLSMSLFVLFAIWLTFSKYGKIKLGTDDSTPDYSYLSWFSMLFSAGMGIGLVFWGVAEPLNHFVNPLALEGGTKAAEEFAMMKSFVHWGLHPWANYSIIALGLAYMQFRKGKPGLISSIFIPLLGEKIVAGWVGKTIDILAIFATVAGVATSLGLGTLQINAGLNFLFGVPETTLVQLIIVLFVTILFMLSAITGLDKGIKILSNLNMGLAALLVFIAIIIGPTYLIFSNLGEGVLNYAKDFILDANPFGKDAWHGSWTIFYWAWWIAWAPFVGTFIARISKGRTIREFMIGVLLVPTIVSFVWFAVFGSMGMAEGIDVATQAIAKTETALFVVMQHYQFGAVISFIAILLLCTFYVTSADSATFVLGMMSSNGNMNPSTGIKVTWGTIQSALALTLMLSGGLKVLQTASIVAAFPFVFVMLLAMVSIVKALREENI</sequence>
<feature type="transmembrane region" description="Helical" evidence="7">
    <location>
        <begin position="179"/>
        <end position="205"/>
    </location>
</feature>
<feature type="transmembrane region" description="Helical" evidence="7">
    <location>
        <begin position="258"/>
        <end position="278"/>
    </location>
</feature>
<dbReference type="NCBIfam" id="TIGR00842">
    <property type="entry name" value="bcct"/>
    <property type="match status" value="1"/>
</dbReference>
<keyword evidence="3" id="KW-1003">Cell membrane</keyword>
<feature type="transmembrane region" description="Helical" evidence="7">
    <location>
        <begin position="46"/>
        <end position="66"/>
    </location>
</feature>
<feature type="transmembrane region" description="Helical" evidence="7">
    <location>
        <begin position="339"/>
        <end position="358"/>
    </location>
</feature>
<protein>
    <submittedName>
        <fullName evidence="8">Glycine betaine transporter OpuD</fullName>
    </submittedName>
</protein>
<dbReference type="GO" id="GO:0005886">
    <property type="term" value="C:plasma membrane"/>
    <property type="evidence" value="ECO:0007669"/>
    <property type="project" value="UniProtKB-SubCell"/>
</dbReference>
<gene>
    <name evidence="8" type="ORF">MNB_SV-5-216</name>
</gene>
<dbReference type="InterPro" id="IPR000060">
    <property type="entry name" value="BCCT_transptr"/>
</dbReference>
<feature type="transmembrane region" description="Helical" evidence="7">
    <location>
        <begin position="86"/>
        <end position="107"/>
    </location>
</feature>
<proteinExistence type="predicted"/>
<feature type="transmembrane region" description="Helical" evidence="7">
    <location>
        <begin position="430"/>
        <end position="449"/>
    </location>
</feature>
<dbReference type="AlphaFoldDB" id="A0A1W1EEP7"/>
<keyword evidence="5 7" id="KW-1133">Transmembrane helix</keyword>
<dbReference type="PROSITE" id="PS01303">
    <property type="entry name" value="BCCT"/>
    <property type="match status" value="1"/>
</dbReference>
<keyword evidence="2" id="KW-0813">Transport</keyword>
<reference evidence="8" key="1">
    <citation type="submission" date="2016-10" db="EMBL/GenBank/DDBJ databases">
        <authorList>
            <person name="de Groot N.N."/>
        </authorList>
    </citation>
    <scope>NUCLEOTIDE SEQUENCE</scope>
</reference>
<organism evidence="8">
    <name type="scientific">hydrothermal vent metagenome</name>
    <dbReference type="NCBI Taxonomy" id="652676"/>
    <lineage>
        <taxon>unclassified sequences</taxon>
        <taxon>metagenomes</taxon>
        <taxon>ecological metagenomes</taxon>
    </lineage>
</organism>
<evidence type="ECO:0000256" key="1">
    <source>
        <dbReference type="ARBA" id="ARBA00004651"/>
    </source>
</evidence>
<feature type="transmembrane region" description="Helical" evidence="7">
    <location>
        <begin position="140"/>
        <end position="158"/>
    </location>
</feature>
<evidence type="ECO:0000256" key="3">
    <source>
        <dbReference type="ARBA" id="ARBA00022475"/>
    </source>
</evidence>
<dbReference type="PANTHER" id="PTHR30047">
    <property type="entry name" value="HIGH-AFFINITY CHOLINE TRANSPORT PROTEIN-RELATED"/>
    <property type="match status" value="1"/>
</dbReference>
<accession>A0A1W1EEP7</accession>
<feature type="transmembrane region" description="Helical" evidence="7">
    <location>
        <begin position="461"/>
        <end position="482"/>
    </location>
</feature>
<feature type="transmembrane region" description="Helical" evidence="7">
    <location>
        <begin position="388"/>
        <end position="409"/>
    </location>
</feature>
<evidence type="ECO:0000256" key="2">
    <source>
        <dbReference type="ARBA" id="ARBA00022448"/>
    </source>
</evidence>
<evidence type="ECO:0000256" key="5">
    <source>
        <dbReference type="ARBA" id="ARBA00022989"/>
    </source>
</evidence>
<dbReference type="GO" id="GO:0022857">
    <property type="term" value="F:transmembrane transporter activity"/>
    <property type="evidence" value="ECO:0007669"/>
    <property type="project" value="InterPro"/>
</dbReference>
<evidence type="ECO:0000256" key="4">
    <source>
        <dbReference type="ARBA" id="ARBA00022692"/>
    </source>
</evidence>
<keyword evidence="6 7" id="KW-0472">Membrane</keyword>
<evidence type="ECO:0000313" key="8">
    <source>
        <dbReference type="EMBL" id="SFZ98490.1"/>
    </source>
</evidence>
<keyword evidence="4 7" id="KW-0812">Transmembrane</keyword>
<comment type="subcellular location">
    <subcellularLocation>
        <location evidence="1">Cell membrane</location>
        <topology evidence="1">Multi-pass membrane protein</topology>
    </subcellularLocation>
</comment>
<feature type="transmembrane region" description="Helical" evidence="7">
    <location>
        <begin position="310"/>
        <end position="327"/>
    </location>
</feature>
<dbReference type="Pfam" id="PF02028">
    <property type="entry name" value="BCCT"/>
    <property type="match status" value="1"/>
</dbReference>